<evidence type="ECO:0000313" key="12">
    <source>
        <dbReference type="Proteomes" id="UP000013963"/>
    </source>
</evidence>
<evidence type="ECO:0000256" key="6">
    <source>
        <dbReference type="ARBA" id="ARBA00023125"/>
    </source>
</evidence>
<dbReference type="GO" id="GO:0006310">
    <property type="term" value="P:DNA recombination"/>
    <property type="evidence" value="ECO:0007669"/>
    <property type="project" value="UniProtKB-UniRule"/>
</dbReference>
<dbReference type="Pfam" id="PF05491">
    <property type="entry name" value="WHD_RuvB"/>
    <property type="match status" value="1"/>
</dbReference>
<comment type="subunit">
    <text evidence="9">Homohexamer. Forms an RuvA(8)-RuvB(12)-Holliday junction (HJ) complex. HJ DNA is sandwiched between 2 RuvA tetramers; dsDNA enters through RuvA and exits via RuvB. An RuvB hexamer assembles on each DNA strand where it exits the tetramer. Each RuvB hexamer is contacted by two RuvA subunits (via domain III) on 2 adjacent RuvB subunits; this complex drives branch migration. In the full resolvosome a probable DNA-RuvA(4)-RuvB(12)-RuvC(2) complex forms which resolves the HJ.</text>
</comment>
<comment type="domain">
    <text evidence="9">Has 3 domains, the large (RuvB-L) and small ATPase (RuvB-S) domains and the C-terminal head (RuvB-H) domain. The head domain binds DNA, while the ATPase domains jointly bind ATP, ADP or are empty depending on the state of the subunit in the translocation cycle. During a single DNA translocation step the structure of each domain remains the same, but their relative positions change.</text>
</comment>
<feature type="binding site" evidence="9">
    <location>
        <position position="53"/>
    </location>
    <ligand>
        <name>ATP</name>
        <dbReference type="ChEBI" id="CHEBI:30616"/>
    </ligand>
</feature>
<dbReference type="CDD" id="cd00009">
    <property type="entry name" value="AAA"/>
    <property type="match status" value="1"/>
</dbReference>
<dbReference type="InterPro" id="IPR004605">
    <property type="entry name" value="DNA_helicase_Holl-junc_RuvB"/>
</dbReference>
<evidence type="ECO:0000256" key="4">
    <source>
        <dbReference type="ARBA" id="ARBA00022801"/>
    </source>
</evidence>
<feature type="domain" description="AAA+ ATPase" evidence="10">
    <location>
        <begin position="37"/>
        <end position="168"/>
    </location>
</feature>
<dbReference type="HAMAP" id="MF_00016">
    <property type="entry name" value="DNA_HJ_migration_RuvB"/>
    <property type="match status" value="1"/>
</dbReference>
<feature type="binding site" evidence="9">
    <location>
        <position position="167"/>
    </location>
    <ligand>
        <name>ATP</name>
        <dbReference type="ChEBI" id="CHEBI:30616"/>
    </ligand>
</feature>
<feature type="binding site" evidence="9">
    <location>
        <position position="157"/>
    </location>
    <ligand>
        <name>ATP</name>
        <dbReference type="ChEBI" id="CHEBI:30616"/>
    </ligand>
</feature>
<comment type="similarity">
    <text evidence="9">Belongs to the RuvB family.</text>
</comment>
<feature type="binding site" evidence="9">
    <location>
        <position position="301"/>
    </location>
    <ligand>
        <name>DNA</name>
        <dbReference type="ChEBI" id="CHEBI:16991"/>
    </ligand>
</feature>
<dbReference type="NCBIfam" id="TIGR00635">
    <property type="entry name" value="ruvB"/>
    <property type="match status" value="1"/>
</dbReference>
<feature type="binding site" evidence="9">
    <location>
        <position position="48"/>
    </location>
    <ligand>
        <name>ATP</name>
        <dbReference type="ChEBI" id="CHEBI:30616"/>
    </ligand>
</feature>
<evidence type="ECO:0000256" key="3">
    <source>
        <dbReference type="ARBA" id="ARBA00022763"/>
    </source>
</evidence>
<organism evidence="11 12">
    <name type="scientific">Spiroplasma syrphidicola EA-1</name>
    <dbReference type="NCBI Taxonomy" id="1276229"/>
    <lineage>
        <taxon>Bacteria</taxon>
        <taxon>Bacillati</taxon>
        <taxon>Mycoplasmatota</taxon>
        <taxon>Mollicutes</taxon>
        <taxon>Entomoplasmatales</taxon>
        <taxon>Spiroplasmataceae</taxon>
        <taxon>Spiroplasma</taxon>
    </lineage>
</organism>
<accession>R4UE57</accession>
<evidence type="ECO:0000256" key="5">
    <source>
        <dbReference type="ARBA" id="ARBA00022840"/>
    </source>
</evidence>
<evidence type="ECO:0000256" key="8">
    <source>
        <dbReference type="ARBA" id="ARBA00023204"/>
    </source>
</evidence>
<evidence type="ECO:0000256" key="7">
    <source>
        <dbReference type="ARBA" id="ARBA00023172"/>
    </source>
</evidence>
<dbReference type="Gene3D" id="1.10.10.10">
    <property type="entry name" value="Winged helix-like DNA-binding domain superfamily/Winged helix DNA-binding domain"/>
    <property type="match status" value="1"/>
</dbReference>
<evidence type="ECO:0000256" key="2">
    <source>
        <dbReference type="ARBA" id="ARBA00022741"/>
    </source>
</evidence>
<dbReference type="InterPro" id="IPR008824">
    <property type="entry name" value="RuvB-like_N"/>
</dbReference>
<dbReference type="Pfam" id="PF17864">
    <property type="entry name" value="AAA_lid_4"/>
    <property type="match status" value="1"/>
</dbReference>
<feature type="binding site" evidence="9">
    <location>
        <position position="7"/>
    </location>
    <ligand>
        <name>ATP</name>
        <dbReference type="ChEBI" id="CHEBI:30616"/>
    </ligand>
</feature>
<evidence type="ECO:0000256" key="1">
    <source>
        <dbReference type="ARBA" id="ARBA00022490"/>
    </source>
</evidence>
<keyword evidence="5 9" id="KW-0067">ATP-binding</keyword>
<dbReference type="Pfam" id="PF05496">
    <property type="entry name" value="RuvB_N"/>
    <property type="match status" value="1"/>
</dbReference>
<comment type="function">
    <text evidence="9">The RuvA-RuvB-RuvC complex processes Holliday junction (HJ) DNA during genetic recombination and DNA repair, while the RuvA-RuvB complex plays an important role in the rescue of blocked DNA replication forks via replication fork reversal (RFR). RuvA specifically binds to HJ cruciform DNA, conferring on it an open structure. The RuvB hexamer acts as an ATP-dependent pump, pulling dsDNA into and through the RuvAB complex. RuvB forms 2 homohexamers on either side of HJ DNA bound by 1 or 2 RuvA tetramers; 4 subunits per hexamer contact DNA at a time. Coordinated motions by a converter formed by DNA-disengaged RuvB subunits stimulates ATP hydrolysis and nucleotide exchange. Immobilization of the converter enables RuvB to convert the ATP-contained energy into a lever motion, pulling 2 nucleotides of DNA out of the RuvA tetramer per ATP hydrolyzed, thus driving DNA branch migration. The RuvB motors rotate together with the DNA substrate, which together with the progressing nucleotide cycle form the mechanistic basis for DNA recombination by continuous HJ branch migration. Branch migration allows RuvC to scan DNA until it finds its consensus sequence, where it cleaves and resolves cruciform DNA.</text>
</comment>
<dbReference type="GO" id="GO:0005737">
    <property type="term" value="C:cytoplasm"/>
    <property type="evidence" value="ECO:0007669"/>
    <property type="project" value="UniProtKB-SubCell"/>
</dbReference>
<keyword evidence="11" id="KW-0347">Helicase</keyword>
<dbReference type="EC" id="3.6.4.-" evidence="9"/>
<keyword evidence="1 9" id="KW-0963">Cytoplasm</keyword>
<dbReference type="PANTHER" id="PTHR42848:SF1">
    <property type="entry name" value="HOLLIDAY JUNCTION BRANCH MIGRATION COMPLEX SUBUNIT RUVB"/>
    <property type="match status" value="1"/>
</dbReference>
<dbReference type="GO" id="GO:0048476">
    <property type="term" value="C:Holliday junction resolvase complex"/>
    <property type="evidence" value="ECO:0007669"/>
    <property type="project" value="UniProtKB-UniRule"/>
</dbReference>
<gene>
    <name evidence="9 11" type="primary">ruvB</name>
    <name evidence="11" type="ORF">SSYRP_v1c05940</name>
</gene>
<sequence>MGKANFRPTSWEQYIGQEDLKTNLQITITASQLENRAVDHILLSGPAGVGKTSLAYLIGVMLKTKTHILHGPNLQKPSDLICVLTQLKDFEVVFIDEIHAISKEVSELLYPVLEDNTLNLIIGKDYNSKNINIPLPKFTLIGATTNLYHLSQPLIQRFPINLTMNNYTLADLQQIIFNCAQQQTIKLGMPEAYFIAQHSRFNPRIAINLFKRIYDYALTTNCKIITIVLIKVVFKNLQIYLGGISKLEINYLSIINNTFGNKPTGIDMIAQVLNEPVVNITNSVEPLLLKLGFLEKTNRGRVITVKGQGFLQKINFKKFENS</sequence>
<evidence type="ECO:0000313" key="11">
    <source>
        <dbReference type="EMBL" id="AGM26184.1"/>
    </source>
</evidence>
<keyword evidence="2 9" id="KW-0547">Nucleotide-binding</keyword>
<dbReference type="eggNOG" id="COG2255">
    <property type="taxonomic scope" value="Bacteria"/>
</dbReference>
<dbReference type="PATRIC" id="fig|1276229.3.peg.589"/>
<dbReference type="Gene3D" id="3.40.50.300">
    <property type="entry name" value="P-loop containing nucleotide triphosphate hydrolases"/>
    <property type="match status" value="1"/>
</dbReference>
<name>R4UE57_9MOLU</name>
<evidence type="ECO:0000259" key="10">
    <source>
        <dbReference type="SMART" id="SM00382"/>
    </source>
</evidence>
<dbReference type="SMART" id="SM00382">
    <property type="entry name" value="AAA"/>
    <property type="match status" value="1"/>
</dbReference>
<keyword evidence="7 9" id="KW-0233">DNA recombination</keyword>
<evidence type="ECO:0000256" key="9">
    <source>
        <dbReference type="HAMAP-Rule" id="MF_00016"/>
    </source>
</evidence>
<dbReference type="InterPro" id="IPR003593">
    <property type="entry name" value="AAA+_ATPase"/>
</dbReference>
<dbReference type="OrthoDB" id="9804478at2"/>
<dbReference type="InterPro" id="IPR008823">
    <property type="entry name" value="RuvB_wg_C"/>
</dbReference>
<dbReference type="PANTHER" id="PTHR42848">
    <property type="match status" value="1"/>
</dbReference>
<dbReference type="InterPro" id="IPR041445">
    <property type="entry name" value="AAA_lid_4"/>
</dbReference>
<keyword evidence="8 9" id="KW-0234">DNA repair</keyword>
<feature type="binding site" evidence="9">
    <location>
        <position position="52"/>
    </location>
    <ligand>
        <name>ATP</name>
        <dbReference type="ChEBI" id="CHEBI:30616"/>
    </ligand>
</feature>
<keyword evidence="3 9" id="KW-0227">DNA damage</keyword>
<feature type="binding site" evidence="9">
    <location>
        <position position="52"/>
    </location>
    <ligand>
        <name>Mg(2+)</name>
        <dbReference type="ChEBI" id="CHEBI:18420"/>
    </ligand>
</feature>
<dbReference type="InterPro" id="IPR036388">
    <property type="entry name" value="WH-like_DNA-bd_sf"/>
</dbReference>
<dbReference type="GO" id="GO:0006281">
    <property type="term" value="P:DNA repair"/>
    <property type="evidence" value="ECO:0007669"/>
    <property type="project" value="UniProtKB-UniRule"/>
</dbReference>
<feature type="region of interest" description="Head domain (RuvB-H)" evidence="9">
    <location>
        <begin position="241"/>
        <end position="322"/>
    </location>
</feature>
<dbReference type="SUPFAM" id="SSF46785">
    <property type="entry name" value="Winged helix' DNA-binding domain"/>
    <property type="match status" value="1"/>
</dbReference>
<dbReference type="InterPro" id="IPR036390">
    <property type="entry name" value="WH_DNA-bd_sf"/>
</dbReference>
<feature type="region of interest" description="Small ATPAse domain (RuvB-S)" evidence="9">
    <location>
        <begin position="168"/>
        <end position="238"/>
    </location>
</feature>
<feature type="binding site" evidence="9">
    <location>
        <position position="296"/>
    </location>
    <ligand>
        <name>DNA</name>
        <dbReference type="ChEBI" id="CHEBI:16991"/>
    </ligand>
</feature>
<dbReference type="GO" id="GO:0000400">
    <property type="term" value="F:four-way junction DNA binding"/>
    <property type="evidence" value="ECO:0007669"/>
    <property type="project" value="UniProtKB-UniRule"/>
</dbReference>
<dbReference type="HOGENOM" id="CLU_055599_1_0_14"/>
<dbReference type="KEGG" id="ssyr:SSYRP_v1c05940"/>
<keyword evidence="12" id="KW-1185">Reference proteome</keyword>
<reference evidence="11 12" key="1">
    <citation type="journal article" date="2013" name="Genome Biol. Evol.">
        <title>Complete genomes of two dipteran-associated spiroplasmas provided insights into the origin, dynamics, and impacts of viral invasion in spiroplasma.</title>
        <authorList>
            <person name="Ku C."/>
            <person name="Lo W.S."/>
            <person name="Chen L.L."/>
            <person name="Kuo C.H."/>
        </authorList>
    </citation>
    <scope>NUCLEOTIDE SEQUENCE [LARGE SCALE GENOMIC DNA]</scope>
    <source>
        <strain evidence="11">EA-1</strain>
    </source>
</reference>
<dbReference type="Gene3D" id="1.10.8.60">
    <property type="match status" value="1"/>
</dbReference>
<dbReference type="GO" id="GO:0009378">
    <property type="term" value="F:four-way junction helicase activity"/>
    <property type="evidence" value="ECO:0007669"/>
    <property type="project" value="InterPro"/>
</dbReference>
<dbReference type="NCBIfam" id="NF000868">
    <property type="entry name" value="PRK00080.1"/>
    <property type="match status" value="1"/>
</dbReference>
<dbReference type="InterPro" id="IPR027417">
    <property type="entry name" value="P-loop_NTPase"/>
</dbReference>
<keyword evidence="4 9" id="KW-0378">Hydrolase</keyword>
<feature type="binding site" evidence="9">
    <location>
        <position position="204"/>
    </location>
    <ligand>
        <name>ATP</name>
        <dbReference type="ChEBI" id="CHEBI:30616"/>
    </ligand>
</feature>
<comment type="caution">
    <text evidence="9">Lacks conserved residue(s) required for the propagation of feature annotation.</text>
</comment>
<dbReference type="SUPFAM" id="SSF52540">
    <property type="entry name" value="P-loop containing nucleoside triphosphate hydrolases"/>
    <property type="match status" value="1"/>
</dbReference>
<feature type="binding site" evidence="9">
    <location>
        <position position="51"/>
    </location>
    <ligand>
        <name>ATP</name>
        <dbReference type="ChEBI" id="CHEBI:30616"/>
    </ligand>
</feature>
<dbReference type="Proteomes" id="UP000013963">
    <property type="component" value="Chromosome"/>
</dbReference>
<protein>
    <recommendedName>
        <fullName evidence="9">Holliday junction branch migration complex subunit RuvB</fullName>
        <ecNumber evidence="9">3.6.4.-</ecNumber>
    </recommendedName>
</protein>
<dbReference type="STRING" id="1276229.SSYRP_v1c05940"/>
<proteinExistence type="inferred from homology"/>
<keyword evidence="6 9" id="KW-0238">DNA-binding</keyword>
<dbReference type="EMBL" id="CP005078">
    <property type="protein sequence ID" value="AGM26184.1"/>
    <property type="molecule type" value="Genomic_DNA"/>
</dbReference>
<dbReference type="GO" id="GO:0016887">
    <property type="term" value="F:ATP hydrolysis activity"/>
    <property type="evidence" value="ECO:0007669"/>
    <property type="project" value="RHEA"/>
</dbReference>
<dbReference type="AlphaFoldDB" id="R4UE57"/>
<dbReference type="RefSeq" id="WP_016340830.1">
    <property type="nucleotide sequence ID" value="NC_021284.1"/>
</dbReference>
<dbReference type="GO" id="GO:0005524">
    <property type="term" value="F:ATP binding"/>
    <property type="evidence" value="ECO:0007669"/>
    <property type="project" value="UniProtKB-UniRule"/>
</dbReference>
<comment type="subcellular location">
    <subcellularLocation>
        <location evidence="9">Cytoplasm</location>
    </subcellularLocation>
</comment>
<comment type="catalytic activity">
    <reaction evidence="9">
        <text>ATP + H2O = ADP + phosphate + H(+)</text>
        <dbReference type="Rhea" id="RHEA:13065"/>
        <dbReference type="ChEBI" id="CHEBI:15377"/>
        <dbReference type="ChEBI" id="CHEBI:15378"/>
        <dbReference type="ChEBI" id="CHEBI:30616"/>
        <dbReference type="ChEBI" id="CHEBI:43474"/>
        <dbReference type="ChEBI" id="CHEBI:456216"/>
    </reaction>
</comment>